<evidence type="ECO:0000256" key="14">
    <source>
        <dbReference type="ARBA" id="ARBA00026054"/>
    </source>
</evidence>
<gene>
    <name evidence="16" type="primary">atpF</name>
    <name evidence="18" type="ORF">C7N83_11970</name>
</gene>
<keyword evidence="5 16" id="KW-0138">CF(0)</keyword>
<evidence type="ECO:0000256" key="4">
    <source>
        <dbReference type="ARBA" id="ARBA00022519"/>
    </source>
</evidence>
<dbReference type="PANTHER" id="PTHR33445">
    <property type="entry name" value="ATP SYNTHASE SUBUNIT B', CHLOROPLASTIC"/>
    <property type="match status" value="1"/>
</dbReference>
<dbReference type="GO" id="GO:0046933">
    <property type="term" value="F:proton-transporting ATP synthase activity, rotational mechanism"/>
    <property type="evidence" value="ECO:0007669"/>
    <property type="project" value="UniProtKB-UniRule"/>
</dbReference>
<dbReference type="GO" id="GO:0012505">
    <property type="term" value="C:endomembrane system"/>
    <property type="evidence" value="ECO:0007669"/>
    <property type="project" value="UniProtKB-SubCell"/>
</dbReference>
<dbReference type="Gene3D" id="1.20.5.620">
    <property type="entry name" value="F1F0 ATP synthase subunit B, membrane domain"/>
    <property type="match status" value="1"/>
</dbReference>
<evidence type="ECO:0000256" key="13">
    <source>
        <dbReference type="ARBA" id="ARBA00025614"/>
    </source>
</evidence>
<protein>
    <recommendedName>
        <fullName evidence="16">ATP synthase subunit b</fullName>
    </recommendedName>
    <alternativeName>
        <fullName evidence="16">ATP synthase F(0) sector subunit b</fullName>
    </alternativeName>
    <alternativeName>
        <fullName evidence="16">ATPase subunit I</fullName>
    </alternativeName>
    <alternativeName>
        <fullName evidence="16">F-type ATPase subunit b</fullName>
        <shortName evidence="16">F-ATPase subunit b</shortName>
    </alternativeName>
</protein>
<evidence type="ECO:0000313" key="18">
    <source>
        <dbReference type="EMBL" id="PSJ79482.1"/>
    </source>
</evidence>
<evidence type="ECO:0000256" key="11">
    <source>
        <dbReference type="ARBA" id="ARBA00023310"/>
    </source>
</evidence>
<keyword evidence="19" id="KW-1185">Reference proteome</keyword>
<comment type="subunit">
    <text evidence="16">F-type ATPases have 2 components, F(1) - the catalytic core - and F(0) - the membrane proton channel. F(1) has five subunits: alpha(3), beta(3), gamma(1), delta(1), epsilon(1). F(0) has three main subunits: a(1), b(2) and c(10-14). The alpha and beta chains form an alternating ring which encloses part of the gamma chain. F(1) is attached to F(0) by a central stalk formed by the gamma and epsilon chains, while a peripheral stalk is formed by the delta and b chains.</text>
</comment>
<dbReference type="Proteomes" id="UP000241868">
    <property type="component" value="Unassembled WGS sequence"/>
</dbReference>
<evidence type="ECO:0000256" key="12">
    <source>
        <dbReference type="ARBA" id="ARBA00025198"/>
    </source>
</evidence>
<dbReference type="AlphaFoldDB" id="A0A2P7TXN6"/>
<dbReference type="GO" id="GO:0005886">
    <property type="term" value="C:plasma membrane"/>
    <property type="evidence" value="ECO:0007669"/>
    <property type="project" value="UniProtKB-SubCell"/>
</dbReference>
<reference evidence="18 19" key="1">
    <citation type="submission" date="2018-03" db="EMBL/GenBank/DDBJ databases">
        <title>Neisseria weixii sp. nov., isolated from the intestinal contents of Tibetan Plateau pika (Ochotona curzoniae) in Yushu, Qinghai Province, China.</title>
        <authorList>
            <person name="Gui Z."/>
        </authorList>
    </citation>
    <scope>NUCLEOTIDE SEQUENCE [LARGE SCALE GENOMIC DNA]</scope>
    <source>
        <strain evidence="18 19">ATCC 51483</strain>
    </source>
</reference>
<dbReference type="NCBIfam" id="NF004411">
    <property type="entry name" value="PRK05759.1-2"/>
    <property type="match status" value="1"/>
</dbReference>
<dbReference type="NCBIfam" id="TIGR01144">
    <property type="entry name" value="ATP_synt_b"/>
    <property type="match status" value="1"/>
</dbReference>
<keyword evidence="2 16" id="KW-0813">Transport</keyword>
<dbReference type="HAMAP" id="MF_01398">
    <property type="entry name" value="ATP_synth_b_bprime"/>
    <property type="match status" value="1"/>
</dbReference>
<evidence type="ECO:0000256" key="16">
    <source>
        <dbReference type="HAMAP-Rule" id="MF_01398"/>
    </source>
</evidence>
<dbReference type="EMBL" id="PXYY01000104">
    <property type="protein sequence ID" value="PSJ79482.1"/>
    <property type="molecule type" value="Genomic_DNA"/>
</dbReference>
<keyword evidence="8 16" id="KW-1133">Transmembrane helix</keyword>
<keyword evidence="3 16" id="KW-1003">Cell membrane</keyword>
<proteinExistence type="inferred from homology"/>
<dbReference type="InterPro" id="IPR028987">
    <property type="entry name" value="ATP_synth_B-like_membr_sf"/>
</dbReference>
<name>A0A2P7TXN6_9NEIS</name>
<dbReference type="GO" id="GO:0045259">
    <property type="term" value="C:proton-transporting ATP synthase complex"/>
    <property type="evidence" value="ECO:0007669"/>
    <property type="project" value="UniProtKB-KW"/>
</dbReference>
<comment type="subunit">
    <text evidence="14">F-type ATPases have 2 components, F(1) - the catalytic core - and F(0) - the membrane proton channel. F(1) has five subunits: alpha(3), beta(3), gamma(1), delta(1), epsilon(1). F(0) has four main subunits: a(1), b(2) and c(10-14). The alpha and beta chains form an alternating ring which encloses part of the gamma chain. F(1) is attached to F(0) by a central stalk formed by the gamma and epsilon chains, while a peripheral stalk is formed by the delta and b chains.</text>
</comment>
<keyword evidence="9 16" id="KW-0406">Ion transport</keyword>
<accession>A0A2P7TXN6</accession>
<evidence type="ECO:0000256" key="2">
    <source>
        <dbReference type="ARBA" id="ARBA00022448"/>
    </source>
</evidence>
<dbReference type="FunFam" id="1.20.5.620:FF:000001">
    <property type="entry name" value="ATP synthase subunit b"/>
    <property type="match status" value="1"/>
</dbReference>
<dbReference type="CDD" id="cd06503">
    <property type="entry name" value="ATP-synt_Fo_b"/>
    <property type="match status" value="1"/>
</dbReference>
<comment type="similarity">
    <text evidence="1 16 17">Belongs to the ATPase B chain family.</text>
</comment>
<comment type="caution">
    <text evidence="18">The sequence shown here is derived from an EMBL/GenBank/DDBJ whole genome shotgun (WGS) entry which is preliminary data.</text>
</comment>
<evidence type="ECO:0000256" key="15">
    <source>
        <dbReference type="ARBA" id="ARBA00037847"/>
    </source>
</evidence>
<evidence type="ECO:0000313" key="19">
    <source>
        <dbReference type="Proteomes" id="UP000241868"/>
    </source>
</evidence>
<evidence type="ECO:0000256" key="1">
    <source>
        <dbReference type="ARBA" id="ARBA00005513"/>
    </source>
</evidence>
<evidence type="ECO:0000256" key="9">
    <source>
        <dbReference type="ARBA" id="ARBA00023065"/>
    </source>
</evidence>
<evidence type="ECO:0000256" key="5">
    <source>
        <dbReference type="ARBA" id="ARBA00022547"/>
    </source>
</evidence>
<dbReference type="PANTHER" id="PTHR33445:SF1">
    <property type="entry name" value="ATP SYNTHASE SUBUNIT B"/>
    <property type="match status" value="1"/>
</dbReference>
<feature type="transmembrane region" description="Helical" evidence="16">
    <location>
        <begin position="6"/>
        <end position="26"/>
    </location>
</feature>
<keyword evidence="10 16" id="KW-0472">Membrane</keyword>
<dbReference type="SUPFAM" id="SSF81573">
    <property type="entry name" value="F1F0 ATP synthase subunit B, membrane domain"/>
    <property type="match status" value="1"/>
</dbReference>
<evidence type="ECO:0000256" key="17">
    <source>
        <dbReference type="RuleBase" id="RU003848"/>
    </source>
</evidence>
<comment type="function">
    <text evidence="12 16">F(1)F(0) ATP synthase produces ATP from ADP in the presence of a proton or sodium gradient. F-type ATPases consist of two structural domains, F(1) containing the extramembraneous catalytic core and F(0) containing the membrane proton channel, linked together by a central stalk and a peripheral stalk. During catalysis, ATP synthesis in the catalytic domain of F(1) is coupled via a rotary mechanism of the central stalk subunits to proton translocation.</text>
</comment>
<keyword evidence="4" id="KW-0997">Cell inner membrane</keyword>
<dbReference type="InterPro" id="IPR002146">
    <property type="entry name" value="ATP_synth_b/b'su_bac/chlpt"/>
</dbReference>
<comment type="function">
    <text evidence="13">Component of the F(0) channel, it forms part of the peripheral stalk, linking F(1) to F(0). The b'-subunit is a diverged and duplicated form of b found in plants and photosynthetic bacteria.</text>
</comment>
<organism evidence="18 19">
    <name type="scientific">Neisseria iguanae</name>
    <dbReference type="NCBI Taxonomy" id="90242"/>
    <lineage>
        <taxon>Bacteria</taxon>
        <taxon>Pseudomonadati</taxon>
        <taxon>Pseudomonadota</taxon>
        <taxon>Betaproteobacteria</taxon>
        <taxon>Neisseriales</taxon>
        <taxon>Neisseriaceae</taxon>
        <taxon>Neisseria</taxon>
    </lineage>
</organism>
<evidence type="ECO:0000256" key="3">
    <source>
        <dbReference type="ARBA" id="ARBA00022475"/>
    </source>
</evidence>
<keyword evidence="7 16" id="KW-0375">Hydrogen ion transport</keyword>
<sequence>MNINATLFAQIIVFFGLVWFTMKFVWPPIAKALDERAAKIAEGLAAAERGKSDFEQAEKKVAELMAEGRGQVAEMVANAEKRAAAIVEEAKQQASTEAARITAQAKADVEQEMHRAREALREQVAALAVKGAESILRSEVDASKHATMLIGFYDKVSGGFYHP</sequence>
<evidence type="ECO:0000256" key="6">
    <source>
        <dbReference type="ARBA" id="ARBA00022692"/>
    </source>
</evidence>
<comment type="subcellular location">
    <subcellularLocation>
        <location evidence="16">Cell membrane</location>
        <topology evidence="16">Single-pass membrane protein</topology>
    </subcellularLocation>
    <subcellularLocation>
        <location evidence="15">Endomembrane system</location>
        <topology evidence="15">Single-pass membrane protein</topology>
    </subcellularLocation>
</comment>
<dbReference type="OrthoDB" id="9788020at2"/>
<evidence type="ECO:0000256" key="8">
    <source>
        <dbReference type="ARBA" id="ARBA00022989"/>
    </source>
</evidence>
<dbReference type="InterPro" id="IPR050059">
    <property type="entry name" value="ATP_synthase_B_chain"/>
</dbReference>
<dbReference type="GO" id="GO:0046961">
    <property type="term" value="F:proton-transporting ATPase activity, rotational mechanism"/>
    <property type="evidence" value="ECO:0007669"/>
    <property type="project" value="TreeGrafter"/>
</dbReference>
<keyword evidence="6 16" id="KW-0812">Transmembrane</keyword>
<dbReference type="Pfam" id="PF00430">
    <property type="entry name" value="ATP-synt_B"/>
    <property type="match status" value="1"/>
</dbReference>
<dbReference type="RefSeq" id="WP_106742924.1">
    <property type="nucleotide sequence ID" value="NZ_PXYY01000104.1"/>
</dbReference>
<dbReference type="InterPro" id="IPR005864">
    <property type="entry name" value="ATP_synth_F0_bsu_bac"/>
</dbReference>
<evidence type="ECO:0000256" key="10">
    <source>
        <dbReference type="ARBA" id="ARBA00023136"/>
    </source>
</evidence>
<evidence type="ECO:0000256" key="7">
    <source>
        <dbReference type="ARBA" id="ARBA00022781"/>
    </source>
</evidence>
<keyword evidence="11 16" id="KW-0066">ATP synthesis</keyword>